<organism evidence="1 2">
    <name type="scientific">Dendrothele bispora (strain CBS 962.96)</name>
    <dbReference type="NCBI Taxonomy" id="1314807"/>
    <lineage>
        <taxon>Eukaryota</taxon>
        <taxon>Fungi</taxon>
        <taxon>Dikarya</taxon>
        <taxon>Basidiomycota</taxon>
        <taxon>Agaricomycotina</taxon>
        <taxon>Agaricomycetes</taxon>
        <taxon>Agaricomycetidae</taxon>
        <taxon>Agaricales</taxon>
        <taxon>Agaricales incertae sedis</taxon>
        <taxon>Dendrothele</taxon>
    </lineage>
</organism>
<accession>A0A4S8MJS4</accession>
<keyword evidence="2" id="KW-1185">Reference proteome</keyword>
<evidence type="ECO:0000313" key="1">
    <source>
        <dbReference type="EMBL" id="THV03043.1"/>
    </source>
</evidence>
<gene>
    <name evidence="1" type="ORF">K435DRAFT_652218</name>
</gene>
<name>A0A4S8MJS4_DENBC</name>
<feature type="non-terminal residue" evidence="1">
    <location>
        <position position="1"/>
    </location>
</feature>
<dbReference type="Proteomes" id="UP000297245">
    <property type="component" value="Unassembled WGS sequence"/>
</dbReference>
<reference evidence="1 2" key="1">
    <citation type="journal article" date="2019" name="Nat. Ecol. Evol.">
        <title>Megaphylogeny resolves global patterns of mushroom evolution.</title>
        <authorList>
            <person name="Varga T."/>
            <person name="Krizsan K."/>
            <person name="Foldi C."/>
            <person name="Dima B."/>
            <person name="Sanchez-Garcia M."/>
            <person name="Sanchez-Ramirez S."/>
            <person name="Szollosi G.J."/>
            <person name="Szarkandi J.G."/>
            <person name="Papp V."/>
            <person name="Albert L."/>
            <person name="Andreopoulos W."/>
            <person name="Angelini C."/>
            <person name="Antonin V."/>
            <person name="Barry K.W."/>
            <person name="Bougher N.L."/>
            <person name="Buchanan P."/>
            <person name="Buyck B."/>
            <person name="Bense V."/>
            <person name="Catcheside P."/>
            <person name="Chovatia M."/>
            <person name="Cooper J."/>
            <person name="Damon W."/>
            <person name="Desjardin D."/>
            <person name="Finy P."/>
            <person name="Geml J."/>
            <person name="Haridas S."/>
            <person name="Hughes K."/>
            <person name="Justo A."/>
            <person name="Karasinski D."/>
            <person name="Kautmanova I."/>
            <person name="Kiss B."/>
            <person name="Kocsube S."/>
            <person name="Kotiranta H."/>
            <person name="LaButti K.M."/>
            <person name="Lechner B.E."/>
            <person name="Liimatainen K."/>
            <person name="Lipzen A."/>
            <person name="Lukacs Z."/>
            <person name="Mihaltcheva S."/>
            <person name="Morgado L.N."/>
            <person name="Niskanen T."/>
            <person name="Noordeloos M.E."/>
            <person name="Ohm R.A."/>
            <person name="Ortiz-Santana B."/>
            <person name="Ovrebo C."/>
            <person name="Racz N."/>
            <person name="Riley R."/>
            <person name="Savchenko A."/>
            <person name="Shiryaev A."/>
            <person name="Soop K."/>
            <person name="Spirin V."/>
            <person name="Szebenyi C."/>
            <person name="Tomsovsky M."/>
            <person name="Tulloss R.E."/>
            <person name="Uehling J."/>
            <person name="Grigoriev I.V."/>
            <person name="Vagvolgyi C."/>
            <person name="Papp T."/>
            <person name="Martin F.M."/>
            <person name="Miettinen O."/>
            <person name="Hibbett D.S."/>
            <person name="Nagy L.G."/>
        </authorList>
    </citation>
    <scope>NUCLEOTIDE SEQUENCE [LARGE SCALE GENOMIC DNA]</scope>
    <source>
        <strain evidence="1 2">CBS 962.96</strain>
    </source>
</reference>
<protein>
    <submittedName>
        <fullName evidence="1">Uncharacterized protein</fullName>
    </submittedName>
</protein>
<proteinExistence type="predicted"/>
<dbReference type="AlphaFoldDB" id="A0A4S8MJS4"/>
<dbReference type="EMBL" id="ML179071">
    <property type="protein sequence ID" value="THV03043.1"/>
    <property type="molecule type" value="Genomic_DNA"/>
</dbReference>
<dbReference type="OrthoDB" id="2100128at2759"/>
<evidence type="ECO:0000313" key="2">
    <source>
        <dbReference type="Proteomes" id="UP000297245"/>
    </source>
</evidence>
<sequence length="252" mass="28510">GKLREGIVSSKRRDQLTLEGSLYSVYETSLYLAILFHSPKQISSVVSHLIPELYSQVPGPQPHRTPSVLIALLHQLVLGSPSQNLYYSFLQAIPDHLLPRSSAAYLWLSSVASSLRMHNHCRFEQLTRSSSLSSFLDDVPSVPLDDRLAKLSLSSQSDRDLLKKALYSVVNDLRAKARESAWTVIRSAYREISCHTGSPTRDWLEKSLTLHDVSSDTNTMTLNQWLQEKSSINHVRQKEGVEGRWIIYKAPR</sequence>